<dbReference type="AlphaFoldDB" id="A0AAX1IX66"/>
<sequence length="72" mass="8160">MEIERNQIKKAEGTWSLEIWAECPHCKEDVDFTCSADFFEGFKFETIGPVTDWECVCPNCNGDVLLNVEAGL</sequence>
<proteinExistence type="predicted"/>
<organism evidence="1 2">
    <name type="scientific">Acinetobacter baumannii</name>
    <dbReference type="NCBI Taxonomy" id="470"/>
    <lineage>
        <taxon>Bacteria</taxon>
        <taxon>Pseudomonadati</taxon>
        <taxon>Pseudomonadota</taxon>
        <taxon>Gammaproteobacteria</taxon>
        <taxon>Moraxellales</taxon>
        <taxon>Moraxellaceae</taxon>
        <taxon>Acinetobacter</taxon>
        <taxon>Acinetobacter calcoaceticus/baumannii complex</taxon>
    </lineage>
</organism>
<evidence type="ECO:0000313" key="1">
    <source>
        <dbReference type="EMBL" id="QNV20654.1"/>
    </source>
</evidence>
<dbReference type="Proteomes" id="UP000516419">
    <property type="component" value="Chromosome"/>
</dbReference>
<accession>A0AAX1IX66</accession>
<reference evidence="1 2" key="1">
    <citation type="submission" date="2020-09" db="EMBL/GenBank/DDBJ databases">
        <title>Carbapenem-Resistant Acinetobacter baumannii devoid of typical resistance factors.</title>
        <authorList>
            <person name="Hoffmann M."/>
            <person name="Luo Y."/>
            <person name="Strain E."/>
            <person name="Rand H."/>
            <person name="Javkar K.G."/>
        </authorList>
    </citation>
    <scope>NUCLEOTIDE SEQUENCE [LARGE SCALE GENOMIC DNA]</scope>
    <source>
        <strain evidence="1 2">CFSAN093705</strain>
    </source>
</reference>
<dbReference type="RefSeq" id="WP_010700462.1">
    <property type="nucleotide sequence ID" value="NZ_CAJHGX010000010.1"/>
</dbReference>
<name>A0AAX1IX66_ACIBA</name>
<evidence type="ECO:0000313" key="2">
    <source>
        <dbReference type="Proteomes" id="UP000516419"/>
    </source>
</evidence>
<protein>
    <submittedName>
        <fullName evidence="1">Uncharacterized protein</fullName>
    </submittedName>
</protein>
<gene>
    <name evidence="1" type="ORF">FQZ18_12860</name>
</gene>
<dbReference type="EMBL" id="CP061525">
    <property type="protein sequence ID" value="QNV20654.1"/>
    <property type="molecule type" value="Genomic_DNA"/>
</dbReference>